<protein>
    <recommendedName>
        <fullName evidence="3">non-reducing end alpha-L-arabinofuranosidase</fullName>
        <ecNumber evidence="3">3.2.1.55</ecNumber>
    </recommendedName>
</protein>
<organism evidence="9 10">
    <name type="scientific">Hymenobacter luteus</name>
    <dbReference type="NCBI Taxonomy" id="1411122"/>
    <lineage>
        <taxon>Bacteria</taxon>
        <taxon>Pseudomonadati</taxon>
        <taxon>Bacteroidota</taxon>
        <taxon>Cytophagia</taxon>
        <taxon>Cytophagales</taxon>
        <taxon>Hymenobacteraceae</taxon>
        <taxon>Hymenobacter</taxon>
    </lineage>
</organism>
<dbReference type="Gene3D" id="2.60.40.1180">
    <property type="entry name" value="Golgi alpha-mannosidase II"/>
    <property type="match status" value="1"/>
</dbReference>
<dbReference type="InterPro" id="IPR051563">
    <property type="entry name" value="Glycosyl_Hydrolase_51"/>
</dbReference>
<dbReference type="InterPro" id="IPR013780">
    <property type="entry name" value="Glyco_hydro_b"/>
</dbReference>
<keyword evidence="4 7" id="KW-0732">Signal</keyword>
<evidence type="ECO:0000313" key="10">
    <source>
        <dbReference type="Proteomes" id="UP000532746"/>
    </source>
</evidence>
<dbReference type="Pfam" id="PF06964">
    <property type="entry name" value="Alpha-L-AF_C"/>
    <property type="match status" value="1"/>
</dbReference>
<dbReference type="Pfam" id="PF22848">
    <property type="entry name" value="ASD1_dom"/>
    <property type="match status" value="1"/>
</dbReference>
<evidence type="ECO:0000256" key="2">
    <source>
        <dbReference type="ARBA" id="ARBA00007186"/>
    </source>
</evidence>
<feature type="domain" description="Alpha-L-arabinofuranosidase C-terminal" evidence="8">
    <location>
        <begin position="502"/>
        <end position="690"/>
    </location>
</feature>
<dbReference type="PANTHER" id="PTHR31776:SF0">
    <property type="entry name" value="ALPHA-L-ARABINOFURANOSIDASE 1"/>
    <property type="match status" value="1"/>
</dbReference>
<dbReference type="Gene3D" id="2.60.120.260">
    <property type="entry name" value="Galactose-binding domain-like"/>
    <property type="match status" value="1"/>
</dbReference>
<accession>A0A7W9T1U9</accession>
<dbReference type="InterPro" id="IPR055235">
    <property type="entry name" value="ASD1_cat"/>
</dbReference>
<dbReference type="InterPro" id="IPR017853">
    <property type="entry name" value="GH"/>
</dbReference>
<evidence type="ECO:0000256" key="7">
    <source>
        <dbReference type="SAM" id="SignalP"/>
    </source>
</evidence>
<evidence type="ECO:0000256" key="6">
    <source>
        <dbReference type="ARBA" id="ARBA00023180"/>
    </source>
</evidence>
<evidence type="ECO:0000256" key="5">
    <source>
        <dbReference type="ARBA" id="ARBA00022801"/>
    </source>
</evidence>
<keyword evidence="9" id="KW-0326">Glycosidase</keyword>
<keyword evidence="10" id="KW-1185">Reference proteome</keyword>
<dbReference type="SUPFAM" id="SSF51445">
    <property type="entry name" value="(Trans)glycosidases"/>
    <property type="match status" value="1"/>
</dbReference>
<dbReference type="InterPro" id="IPR010720">
    <property type="entry name" value="Alpha-L-AF_C"/>
</dbReference>
<evidence type="ECO:0000256" key="4">
    <source>
        <dbReference type="ARBA" id="ARBA00022729"/>
    </source>
</evidence>
<keyword evidence="6" id="KW-0325">Glycoprotein</keyword>
<evidence type="ECO:0000313" key="9">
    <source>
        <dbReference type="EMBL" id="MBB6059906.1"/>
    </source>
</evidence>
<dbReference type="SUPFAM" id="SSF51011">
    <property type="entry name" value="Glycosyl hydrolase domain"/>
    <property type="match status" value="1"/>
</dbReference>
<keyword evidence="5 9" id="KW-0378">Hydrolase</keyword>
<reference evidence="9 10" key="1">
    <citation type="submission" date="2020-08" db="EMBL/GenBank/DDBJ databases">
        <title>Genomic Encyclopedia of Type Strains, Phase IV (KMG-IV): sequencing the most valuable type-strain genomes for metagenomic binning, comparative biology and taxonomic classification.</title>
        <authorList>
            <person name="Goeker M."/>
        </authorList>
    </citation>
    <scope>NUCLEOTIDE SEQUENCE [LARGE SCALE GENOMIC DNA]</scope>
    <source>
        <strain evidence="9 10">DSM 26718</strain>
    </source>
</reference>
<dbReference type="PANTHER" id="PTHR31776">
    <property type="entry name" value="ALPHA-L-ARABINOFURANOSIDASE 1"/>
    <property type="match status" value="1"/>
</dbReference>
<feature type="signal peptide" evidence="7">
    <location>
        <begin position="1"/>
        <end position="26"/>
    </location>
</feature>
<proteinExistence type="inferred from homology"/>
<dbReference type="SMART" id="SM00813">
    <property type="entry name" value="Alpha-L-AF_C"/>
    <property type="match status" value="1"/>
</dbReference>
<comment type="caution">
    <text evidence="9">The sequence shown here is derived from an EMBL/GenBank/DDBJ whole genome shotgun (WGS) entry which is preliminary data.</text>
</comment>
<feature type="chain" id="PRO_5030561219" description="non-reducing end alpha-L-arabinofuranosidase" evidence="7">
    <location>
        <begin position="27"/>
        <end position="700"/>
    </location>
</feature>
<dbReference type="GO" id="GO:0046373">
    <property type="term" value="P:L-arabinose metabolic process"/>
    <property type="evidence" value="ECO:0007669"/>
    <property type="project" value="InterPro"/>
</dbReference>
<dbReference type="AlphaFoldDB" id="A0A7W9T1U9"/>
<dbReference type="RefSeq" id="WP_183403670.1">
    <property type="nucleotide sequence ID" value="NZ_JACHGG010000003.1"/>
</dbReference>
<name>A0A7W9T1U9_9BACT</name>
<dbReference type="EMBL" id="JACHGG010000003">
    <property type="protein sequence ID" value="MBB6059906.1"/>
    <property type="molecule type" value="Genomic_DNA"/>
</dbReference>
<dbReference type="EC" id="3.2.1.55" evidence="3"/>
<dbReference type="Gene3D" id="3.20.20.80">
    <property type="entry name" value="Glycosidases"/>
    <property type="match status" value="1"/>
</dbReference>
<sequence>MPTSSPTRLLQLASGLALCSTLGLTAALGQTKPATAITVQVNKPGAPVSPIMYGLFFEDINFAADGGLYPELVKNKSFEIQGQHFIGWNALLGAAALQTYTVTTDRPLSATNNHFARLTAAQASPNAGIVNEGFRGMGVKQGAEYTFSVYLRRGPGNVSGLNVTLEEQGRPGSGPVAATAGRVLAQAQIGGLTPEWKKYTVVLKPTATAAKAQLKLTMEGAGTLDLDVVSLFPKDTWNKRENGLRPDLVQLFKDMQPGFLRFPGGCIVEGRTLSERYQWKETIGDVAARVPLINRWNMEFKHRSTPDYYQSFGLGFFEYFQLSEDIGAEPVPILNVGMACQFNSSELAPVTSTAAAGPSAPEAHSHDDDPTLETFIQDALDLVEFANGPASSPWGAKRVAMGHPAPFNLKYIGIGNEQWGPQYLERYEPFMKAVKAKYPNINIVSSAGPAPDGDLFDKATKRLRELKAEVIDEHYYASPEWFRKNAGRYDNYPTTGSKIFAGEYAAQTVAIGSPDNKNSWDTAISEAAFMTGLERNADKVTMASYAPMLAHVDAWQWTPNMIWFDNLRSYGTPNYYVQKLFSLNKGTTMLPVQLSAGARNGQDNLFSSAVADDKTGDIVVKLVNYSAEARPVTVALQGVKKLGKTGKATVLSSPDLNAVNSLDQPLNIAPQEASFKVSSSNVTYTLAPNSFTVLRIPGKR</sequence>
<dbReference type="Proteomes" id="UP000532746">
    <property type="component" value="Unassembled WGS sequence"/>
</dbReference>
<evidence type="ECO:0000256" key="1">
    <source>
        <dbReference type="ARBA" id="ARBA00001462"/>
    </source>
</evidence>
<comment type="catalytic activity">
    <reaction evidence="1">
        <text>Hydrolysis of terminal non-reducing alpha-L-arabinofuranoside residues in alpha-L-arabinosides.</text>
        <dbReference type="EC" id="3.2.1.55"/>
    </reaction>
</comment>
<evidence type="ECO:0000256" key="3">
    <source>
        <dbReference type="ARBA" id="ARBA00012670"/>
    </source>
</evidence>
<dbReference type="GO" id="GO:0046556">
    <property type="term" value="F:alpha-L-arabinofuranosidase activity"/>
    <property type="evidence" value="ECO:0007669"/>
    <property type="project" value="UniProtKB-EC"/>
</dbReference>
<evidence type="ECO:0000259" key="8">
    <source>
        <dbReference type="SMART" id="SM00813"/>
    </source>
</evidence>
<gene>
    <name evidence="9" type="ORF">HNQ93_002766</name>
</gene>
<comment type="similarity">
    <text evidence="2">Belongs to the glycosyl hydrolase 51 family.</text>
</comment>